<evidence type="ECO:0008006" key="3">
    <source>
        <dbReference type="Google" id="ProtNLM"/>
    </source>
</evidence>
<evidence type="ECO:0000313" key="2">
    <source>
        <dbReference type="Proteomes" id="UP000318590"/>
    </source>
</evidence>
<keyword evidence="2" id="KW-1185">Reference proteome</keyword>
<dbReference type="AlphaFoldDB" id="A0A547PW20"/>
<dbReference type="RefSeq" id="WP_142835012.1">
    <property type="nucleotide sequence ID" value="NZ_VFSV01000020.1"/>
</dbReference>
<proteinExistence type="predicted"/>
<name>A0A547PW20_9RHOB</name>
<evidence type="ECO:0000313" key="1">
    <source>
        <dbReference type="EMBL" id="TRD18340.1"/>
    </source>
</evidence>
<sequence>MPKTDTRMPLELTGAEQFLDPVAAGAVILTGALVALDAAGNAVPADPAQPKMRGVALGGADNTGGAAGDLEVPIRRGTWLLKNDGSLTRTAIGSPAFIVDDETVGAAGTLVAGTCLDVRPEGVTVALA</sequence>
<accession>A0A547PW20</accession>
<protein>
    <recommendedName>
        <fullName evidence="3">DUF2190 family protein</fullName>
    </recommendedName>
</protein>
<comment type="caution">
    <text evidence="1">The sequence shown here is derived from an EMBL/GenBank/DDBJ whole genome shotgun (WGS) entry which is preliminary data.</text>
</comment>
<gene>
    <name evidence="1" type="ORF">FEV53_11840</name>
</gene>
<dbReference type="EMBL" id="VFSV01000020">
    <property type="protein sequence ID" value="TRD18340.1"/>
    <property type="molecule type" value="Genomic_DNA"/>
</dbReference>
<organism evidence="1 2">
    <name type="scientific">Palleronia caenipelagi</name>
    <dbReference type="NCBI Taxonomy" id="2489174"/>
    <lineage>
        <taxon>Bacteria</taxon>
        <taxon>Pseudomonadati</taxon>
        <taxon>Pseudomonadota</taxon>
        <taxon>Alphaproteobacteria</taxon>
        <taxon>Rhodobacterales</taxon>
        <taxon>Roseobacteraceae</taxon>
        <taxon>Palleronia</taxon>
    </lineage>
</organism>
<dbReference type="Proteomes" id="UP000318590">
    <property type="component" value="Unassembled WGS sequence"/>
</dbReference>
<reference evidence="1 2" key="1">
    <citation type="submission" date="2019-06" db="EMBL/GenBank/DDBJ databases">
        <title>Paenimaribius caenipelagi gen. nov., sp. nov., isolated from a tidal flat.</title>
        <authorList>
            <person name="Yoon J.-H."/>
        </authorList>
    </citation>
    <scope>NUCLEOTIDE SEQUENCE [LARGE SCALE GENOMIC DNA]</scope>
    <source>
        <strain evidence="1 2">JBTF-M29</strain>
    </source>
</reference>
<dbReference type="OrthoDB" id="7860249at2"/>